<dbReference type="GO" id="GO:0005524">
    <property type="term" value="F:ATP binding"/>
    <property type="evidence" value="ECO:0007669"/>
    <property type="project" value="UniProtKB-KW"/>
</dbReference>
<dbReference type="InterPro" id="IPR017871">
    <property type="entry name" value="ABC_transporter-like_CS"/>
</dbReference>
<dbReference type="GeneID" id="83611006"/>
<keyword evidence="3" id="KW-0067">ATP-binding</keyword>
<dbReference type="InterPro" id="IPR010230">
    <property type="entry name" value="FeS-cluster_ATPase_SufC"/>
</dbReference>
<accession>A0AAW7CQ09</accession>
<dbReference type="NCBIfam" id="NF007134">
    <property type="entry name" value="PRK09580.1"/>
    <property type="match status" value="1"/>
</dbReference>
<proteinExistence type="inferred from homology"/>
<keyword evidence="8" id="KW-1185">Reference proteome</keyword>
<reference evidence="5" key="2">
    <citation type="submission" date="2023-06" db="EMBL/GenBank/DDBJ databases">
        <title>Acute promotion of culturable opportunistic pathogens and persistent increase of antibiotic resistance following antibiotic exposure in mouse gut microbiota.</title>
        <authorList>
            <person name="Li L."/>
            <person name="Wang B."/>
            <person name="Sun Y."/>
            <person name="Wang M."/>
            <person name="Xu H."/>
        </authorList>
    </citation>
    <scope>NUCLEOTIDE SEQUENCE</scope>
    <source>
        <strain evidence="5">EPA10_1</strain>
    </source>
</reference>
<keyword evidence="2" id="KW-0547">Nucleotide-binding</keyword>
<evidence type="ECO:0000313" key="7">
    <source>
        <dbReference type="Proteomes" id="UP001224739"/>
    </source>
</evidence>
<sequence>MLEIKDLHVSVEGNEILKGLDLQVRAGEVHAIMGPNGSGKSTLSATLAGRDEYEVDEGSITFKNKDLLELEPEERAGEGIFMAFQYPVEIPGVSNQFFLQSSVNAVREYRGQAPLDRFDFEDFIEDKIKLLDMPQDLLTRSVNVGFSGGEKKRNDILQMAALEPELCILDETDSGLDIDALKIVSNGVNSLRDGKRAFIVVTHYQRILDYIKPDFVHVLYQGKIIKSGDFSLAQKLEEQGYGWLIDPQ</sequence>
<evidence type="ECO:0000259" key="4">
    <source>
        <dbReference type="PROSITE" id="PS50893"/>
    </source>
</evidence>
<dbReference type="EMBL" id="CP095785">
    <property type="protein sequence ID" value="XAG30179.1"/>
    <property type="molecule type" value="Genomic_DNA"/>
</dbReference>
<dbReference type="PROSITE" id="PS50893">
    <property type="entry name" value="ABC_TRANSPORTER_2"/>
    <property type="match status" value="1"/>
</dbReference>
<dbReference type="PANTHER" id="PTHR43204">
    <property type="entry name" value="ABC TRANSPORTER I FAMILY MEMBER 6, CHLOROPLASTIC"/>
    <property type="match status" value="1"/>
</dbReference>
<evidence type="ECO:0000313" key="5">
    <source>
        <dbReference type="EMBL" id="MDL5353838.1"/>
    </source>
</evidence>
<evidence type="ECO:0000313" key="8">
    <source>
        <dbReference type="Proteomes" id="UP001438077"/>
    </source>
</evidence>
<dbReference type="InterPro" id="IPR003593">
    <property type="entry name" value="AAA+_ATPase"/>
</dbReference>
<gene>
    <name evidence="5" type="primary">sufC</name>
    <name evidence="6" type="ORF">MYW70_09300</name>
    <name evidence="5" type="ORF">QSH02_03145</name>
</gene>
<evidence type="ECO:0000256" key="3">
    <source>
        <dbReference type="ARBA" id="ARBA00022840"/>
    </source>
</evidence>
<dbReference type="Proteomes" id="UP001438077">
    <property type="component" value="Chromosome"/>
</dbReference>
<name>A0AAW7CQ09_9GAMM</name>
<dbReference type="InterPro" id="IPR027417">
    <property type="entry name" value="P-loop_NTPase"/>
</dbReference>
<evidence type="ECO:0000313" key="6">
    <source>
        <dbReference type="EMBL" id="XAG30179.1"/>
    </source>
</evidence>
<dbReference type="FunFam" id="3.40.50.300:FF:000405">
    <property type="entry name" value="Fe-S cluster assembly ATPase SufC"/>
    <property type="match status" value="1"/>
</dbReference>
<dbReference type="InterPro" id="IPR003439">
    <property type="entry name" value="ABC_transporter-like_ATP-bd"/>
</dbReference>
<dbReference type="SMART" id="SM00382">
    <property type="entry name" value="AAA"/>
    <property type="match status" value="1"/>
</dbReference>
<dbReference type="CDD" id="cd03217">
    <property type="entry name" value="ABC_FeS_Assembly"/>
    <property type="match status" value="1"/>
</dbReference>
<dbReference type="GO" id="GO:0016887">
    <property type="term" value="F:ATP hydrolysis activity"/>
    <property type="evidence" value="ECO:0007669"/>
    <property type="project" value="InterPro"/>
</dbReference>
<evidence type="ECO:0000256" key="1">
    <source>
        <dbReference type="ARBA" id="ARBA00006216"/>
    </source>
</evidence>
<dbReference type="NCBIfam" id="TIGR01978">
    <property type="entry name" value="sufC"/>
    <property type="match status" value="1"/>
</dbReference>
<dbReference type="EMBL" id="JASVWL010000001">
    <property type="protein sequence ID" value="MDL5353838.1"/>
    <property type="molecule type" value="Genomic_DNA"/>
</dbReference>
<dbReference type="SUPFAM" id="SSF52540">
    <property type="entry name" value="P-loop containing nucleoside triphosphate hydrolases"/>
    <property type="match status" value="1"/>
</dbReference>
<organism evidence="5 7">
    <name type="scientific">Proteus faecis</name>
    <dbReference type="NCBI Taxonomy" id="2050967"/>
    <lineage>
        <taxon>Bacteria</taxon>
        <taxon>Pseudomonadati</taxon>
        <taxon>Pseudomonadota</taxon>
        <taxon>Gammaproteobacteria</taxon>
        <taxon>Enterobacterales</taxon>
        <taxon>Morganellaceae</taxon>
        <taxon>Proteus</taxon>
    </lineage>
</organism>
<dbReference type="PROSITE" id="PS00211">
    <property type="entry name" value="ABC_TRANSPORTER_1"/>
    <property type="match status" value="1"/>
</dbReference>
<dbReference type="PANTHER" id="PTHR43204:SF1">
    <property type="entry name" value="ABC TRANSPORTER I FAMILY MEMBER 6, CHLOROPLASTIC"/>
    <property type="match status" value="1"/>
</dbReference>
<feature type="domain" description="ABC transporter" evidence="4">
    <location>
        <begin position="2"/>
        <end position="246"/>
    </location>
</feature>
<reference evidence="6 8" key="1">
    <citation type="submission" date="2022-03" db="EMBL/GenBank/DDBJ databases">
        <title>Sea Food Isolates.</title>
        <authorList>
            <person name="Li C."/>
        </authorList>
    </citation>
    <scope>NUCLEOTIDE SEQUENCE [LARGE SCALE GENOMIC DNA]</scope>
    <source>
        <strain evidence="6 8">19MO01SH08</strain>
    </source>
</reference>
<protein>
    <submittedName>
        <fullName evidence="5">Fe-S cluster assembly ATPase SufC</fullName>
    </submittedName>
</protein>
<dbReference type="Proteomes" id="UP001224739">
    <property type="component" value="Unassembled WGS sequence"/>
</dbReference>
<dbReference type="Pfam" id="PF00005">
    <property type="entry name" value="ABC_tran"/>
    <property type="match status" value="1"/>
</dbReference>
<dbReference type="RefSeq" id="WP_109397293.1">
    <property type="nucleotide sequence ID" value="NZ_CP095785.1"/>
</dbReference>
<dbReference type="Gene3D" id="3.40.50.300">
    <property type="entry name" value="P-loop containing nucleotide triphosphate hydrolases"/>
    <property type="match status" value="1"/>
</dbReference>
<dbReference type="AlphaFoldDB" id="A0AAW7CQ09"/>
<dbReference type="GO" id="GO:0005737">
    <property type="term" value="C:cytoplasm"/>
    <property type="evidence" value="ECO:0007669"/>
    <property type="project" value="UniProtKB-ARBA"/>
</dbReference>
<comment type="similarity">
    <text evidence="1">Belongs to the ABC transporter superfamily. Ycf16 family.</text>
</comment>
<evidence type="ECO:0000256" key="2">
    <source>
        <dbReference type="ARBA" id="ARBA00022741"/>
    </source>
</evidence>